<keyword evidence="1" id="KW-0472">Membrane</keyword>
<keyword evidence="1" id="KW-1133">Transmembrane helix</keyword>
<dbReference type="Pfam" id="PF26604">
    <property type="entry name" value="CBU_0592"/>
    <property type="match status" value="1"/>
</dbReference>
<protein>
    <recommendedName>
        <fullName evidence="2">CBU-0592-like domain-containing protein</fullName>
    </recommendedName>
</protein>
<dbReference type="EMBL" id="JAUJEB010000004">
    <property type="protein sequence ID" value="MDN5214107.1"/>
    <property type="molecule type" value="Genomic_DNA"/>
</dbReference>
<dbReference type="RefSeq" id="WP_346759444.1">
    <property type="nucleotide sequence ID" value="NZ_JAUJEB010000004.1"/>
</dbReference>
<gene>
    <name evidence="3" type="ORF">QQ020_18670</name>
</gene>
<organism evidence="3 4">
    <name type="scientific">Agaribacillus aureus</name>
    <dbReference type="NCBI Taxonomy" id="3051825"/>
    <lineage>
        <taxon>Bacteria</taxon>
        <taxon>Pseudomonadati</taxon>
        <taxon>Bacteroidota</taxon>
        <taxon>Cytophagia</taxon>
        <taxon>Cytophagales</taxon>
        <taxon>Splendidivirgaceae</taxon>
        <taxon>Agaribacillus</taxon>
    </lineage>
</organism>
<accession>A0ABT8L8L8</accession>
<evidence type="ECO:0000313" key="3">
    <source>
        <dbReference type="EMBL" id="MDN5214107.1"/>
    </source>
</evidence>
<dbReference type="NCBIfam" id="NF047864">
    <property type="entry name" value="CBU_0592_membra"/>
    <property type="match status" value="1"/>
</dbReference>
<dbReference type="Proteomes" id="UP001172083">
    <property type="component" value="Unassembled WGS sequence"/>
</dbReference>
<evidence type="ECO:0000259" key="2">
    <source>
        <dbReference type="Pfam" id="PF26604"/>
    </source>
</evidence>
<feature type="transmembrane region" description="Helical" evidence="1">
    <location>
        <begin position="6"/>
        <end position="23"/>
    </location>
</feature>
<reference evidence="3" key="1">
    <citation type="submission" date="2023-06" db="EMBL/GenBank/DDBJ databases">
        <title>Genomic of Agaribacillus aureum.</title>
        <authorList>
            <person name="Wang G."/>
        </authorList>
    </citation>
    <scope>NUCLEOTIDE SEQUENCE</scope>
    <source>
        <strain evidence="3">BMA12</strain>
    </source>
</reference>
<feature type="transmembrane region" description="Helical" evidence="1">
    <location>
        <begin position="59"/>
        <end position="77"/>
    </location>
</feature>
<dbReference type="InterPro" id="IPR058058">
    <property type="entry name" value="CBU_0592-like"/>
</dbReference>
<keyword evidence="4" id="KW-1185">Reference proteome</keyword>
<comment type="caution">
    <text evidence="3">The sequence shown here is derived from an EMBL/GenBank/DDBJ whole genome shotgun (WGS) entry which is preliminary data.</text>
</comment>
<evidence type="ECO:0000256" key="1">
    <source>
        <dbReference type="SAM" id="Phobius"/>
    </source>
</evidence>
<keyword evidence="1" id="KW-0812">Transmembrane</keyword>
<feature type="domain" description="CBU-0592-like" evidence="2">
    <location>
        <begin position="6"/>
        <end position="78"/>
    </location>
</feature>
<evidence type="ECO:0000313" key="4">
    <source>
        <dbReference type="Proteomes" id="UP001172083"/>
    </source>
</evidence>
<feature type="transmembrane region" description="Helical" evidence="1">
    <location>
        <begin position="35"/>
        <end position="53"/>
    </location>
</feature>
<name>A0ABT8L8L8_9BACT</name>
<proteinExistence type="predicted"/>
<sequence>MAALCEIIGWTGAFLFILAYFLLSVRKLQADGIQYQLLNVVAAICLIINALHLSDYPNFVTNFVWMAIGIFSLYHITKRIKAKR</sequence>